<evidence type="ECO:0000313" key="9">
    <source>
        <dbReference type="EMBL" id="MFD1675570.1"/>
    </source>
</evidence>
<evidence type="ECO:0000259" key="8">
    <source>
        <dbReference type="PROSITE" id="PS50850"/>
    </source>
</evidence>
<feature type="domain" description="Major facilitator superfamily (MFS) profile" evidence="8">
    <location>
        <begin position="183"/>
        <end position="433"/>
    </location>
</feature>
<protein>
    <submittedName>
        <fullName evidence="9">MFS transporter</fullName>
    </submittedName>
</protein>
<dbReference type="PANTHER" id="PTHR23513">
    <property type="entry name" value="INTEGRAL MEMBRANE EFFLUX PROTEIN-RELATED"/>
    <property type="match status" value="1"/>
</dbReference>
<comment type="caution">
    <text evidence="9">The sequence shown here is derived from an EMBL/GenBank/DDBJ whole genome shotgun (WGS) entry which is preliminary data.</text>
</comment>
<dbReference type="Pfam" id="PF07690">
    <property type="entry name" value="MFS_1"/>
    <property type="match status" value="1"/>
</dbReference>
<keyword evidence="6 7" id="KW-0472">Membrane</keyword>
<feature type="transmembrane region" description="Helical" evidence="7">
    <location>
        <begin position="325"/>
        <end position="346"/>
    </location>
</feature>
<feature type="transmembrane region" description="Helical" evidence="7">
    <location>
        <begin position="358"/>
        <end position="381"/>
    </location>
</feature>
<keyword evidence="2" id="KW-0813">Transport</keyword>
<feature type="transmembrane region" description="Helical" evidence="7">
    <location>
        <begin position="237"/>
        <end position="258"/>
    </location>
</feature>
<feature type="transmembrane region" description="Helical" evidence="7">
    <location>
        <begin position="270"/>
        <end position="288"/>
    </location>
</feature>
<evidence type="ECO:0000256" key="3">
    <source>
        <dbReference type="ARBA" id="ARBA00022475"/>
    </source>
</evidence>
<dbReference type="SUPFAM" id="SSF103473">
    <property type="entry name" value="MFS general substrate transporter"/>
    <property type="match status" value="1"/>
</dbReference>
<feature type="transmembrane region" description="Helical" evidence="7">
    <location>
        <begin position="184"/>
        <end position="203"/>
    </location>
</feature>
<dbReference type="RefSeq" id="WP_377943451.1">
    <property type="nucleotide sequence ID" value="NZ_JBHUCX010000029.1"/>
</dbReference>
<evidence type="ECO:0000256" key="2">
    <source>
        <dbReference type="ARBA" id="ARBA00022448"/>
    </source>
</evidence>
<keyword evidence="3" id="KW-1003">Cell membrane</keyword>
<feature type="transmembrane region" description="Helical" evidence="7">
    <location>
        <begin position="387"/>
        <end position="410"/>
    </location>
</feature>
<accession>A0ABW4JII8</accession>
<evidence type="ECO:0000256" key="1">
    <source>
        <dbReference type="ARBA" id="ARBA00004651"/>
    </source>
</evidence>
<evidence type="ECO:0000256" key="7">
    <source>
        <dbReference type="SAM" id="Phobius"/>
    </source>
</evidence>
<name>A0ABW4JII8_9BACL</name>
<comment type="subcellular location">
    <subcellularLocation>
        <location evidence="1">Cell membrane</location>
        <topology evidence="1">Multi-pass membrane protein</topology>
    </subcellularLocation>
</comment>
<feature type="transmembrane region" description="Helical" evidence="7">
    <location>
        <begin position="54"/>
        <end position="75"/>
    </location>
</feature>
<keyword evidence="5 7" id="KW-1133">Transmembrane helix</keyword>
<proteinExistence type="predicted"/>
<dbReference type="PROSITE" id="PS50850">
    <property type="entry name" value="MFS"/>
    <property type="match status" value="1"/>
</dbReference>
<gene>
    <name evidence="9" type="ORF">ACFSB2_12780</name>
</gene>
<feature type="transmembrane region" description="Helical" evidence="7">
    <location>
        <begin position="300"/>
        <end position="319"/>
    </location>
</feature>
<keyword evidence="10" id="KW-1185">Reference proteome</keyword>
<dbReference type="CDD" id="cd06173">
    <property type="entry name" value="MFS_MefA_like"/>
    <property type="match status" value="1"/>
</dbReference>
<dbReference type="InterPro" id="IPR036259">
    <property type="entry name" value="MFS_trans_sf"/>
</dbReference>
<organism evidence="9 10">
    <name type="scientific">Alicyclobacillus fodiniaquatilis</name>
    <dbReference type="NCBI Taxonomy" id="1661150"/>
    <lineage>
        <taxon>Bacteria</taxon>
        <taxon>Bacillati</taxon>
        <taxon>Bacillota</taxon>
        <taxon>Bacilli</taxon>
        <taxon>Bacillales</taxon>
        <taxon>Alicyclobacillaceae</taxon>
        <taxon>Alicyclobacillus</taxon>
    </lineage>
</organism>
<evidence type="ECO:0000256" key="6">
    <source>
        <dbReference type="ARBA" id="ARBA00023136"/>
    </source>
</evidence>
<dbReference type="Proteomes" id="UP001597079">
    <property type="component" value="Unassembled WGS sequence"/>
</dbReference>
<dbReference type="Gene3D" id="1.20.1250.20">
    <property type="entry name" value="MFS general substrate transporter like domains"/>
    <property type="match status" value="1"/>
</dbReference>
<sequence length="433" mass="46397">MGESQTRANSHTWLGLMRLPTFMVFWSGRVVSLLGDMLFSMATMWYVLGKTRSALDTAVVVLIPMLTQLFVSQAFATMADRLPKKAAMVSSDVFRGIVVLTVGTLMAFDHAGTFGIYAASFLLTMAAYLFGPAQNAVLPKILPDPERQLTSANSLLSATSNIINLTGYALGGMLVAVLHPVNAVLLDGVSFLLSALSIAMLRVPTIRSKGQRGASGFLRDSLAGIRFIWQRPSLRTFGLYVAILNFVAGPVSILTIVFSRVVLHAGLRGYGFLEASWAVGGVVGAIVASRLSQRFHMWQLLLFALAGSGLALVSLPVFANLTESILALVFASVVITLMNIPLFTALQLLAPDEIRGRVMAAFGLFAGVGNPLGLFVGSWLMDRIPPSGIYLASGILLVLCGVVGVCFPAIRQGEDQFGRRLKESPDIAETPEL</sequence>
<evidence type="ECO:0000256" key="4">
    <source>
        <dbReference type="ARBA" id="ARBA00022692"/>
    </source>
</evidence>
<feature type="transmembrane region" description="Helical" evidence="7">
    <location>
        <begin position="154"/>
        <end position="178"/>
    </location>
</feature>
<dbReference type="EMBL" id="JBHUCX010000029">
    <property type="protein sequence ID" value="MFD1675570.1"/>
    <property type="molecule type" value="Genomic_DNA"/>
</dbReference>
<dbReference type="InterPro" id="IPR020846">
    <property type="entry name" value="MFS_dom"/>
</dbReference>
<dbReference type="PANTHER" id="PTHR23513:SF11">
    <property type="entry name" value="STAPHYLOFERRIN A TRANSPORTER"/>
    <property type="match status" value="1"/>
</dbReference>
<feature type="transmembrane region" description="Helical" evidence="7">
    <location>
        <begin position="21"/>
        <end position="48"/>
    </location>
</feature>
<evidence type="ECO:0000313" key="10">
    <source>
        <dbReference type="Proteomes" id="UP001597079"/>
    </source>
</evidence>
<evidence type="ECO:0000256" key="5">
    <source>
        <dbReference type="ARBA" id="ARBA00022989"/>
    </source>
</evidence>
<keyword evidence="4 7" id="KW-0812">Transmembrane</keyword>
<dbReference type="InterPro" id="IPR011701">
    <property type="entry name" value="MFS"/>
</dbReference>
<reference evidence="10" key="1">
    <citation type="journal article" date="2019" name="Int. J. Syst. Evol. Microbiol.">
        <title>The Global Catalogue of Microorganisms (GCM) 10K type strain sequencing project: providing services to taxonomists for standard genome sequencing and annotation.</title>
        <authorList>
            <consortium name="The Broad Institute Genomics Platform"/>
            <consortium name="The Broad Institute Genome Sequencing Center for Infectious Disease"/>
            <person name="Wu L."/>
            <person name="Ma J."/>
        </authorList>
    </citation>
    <scope>NUCLEOTIDE SEQUENCE [LARGE SCALE GENOMIC DNA]</scope>
    <source>
        <strain evidence="10">CGMCC 1.12286</strain>
    </source>
</reference>
<feature type="transmembrane region" description="Helical" evidence="7">
    <location>
        <begin position="87"/>
        <end position="108"/>
    </location>
</feature>